<dbReference type="PROSITE" id="PS00165">
    <property type="entry name" value="DEHYDRATASE_SER_THR"/>
    <property type="match status" value="1"/>
</dbReference>
<gene>
    <name evidence="5" type="ORF">GC106_76040</name>
</gene>
<dbReference type="Proteomes" id="UP000763557">
    <property type="component" value="Unassembled WGS sequence"/>
</dbReference>
<keyword evidence="2" id="KW-0663">Pyridoxal phosphate</keyword>
<sequence length="304" mass="31546">MIPTDEDLAQARVRLRDRVRRTPILHIDGRDVGFPGALTLKLEQLQHTGSFKARGALNAVLTIPAGATSVTAASGGNHGAAVAWAAHQAGVHATIFVPSFSPQVKQDAIRRYGADLHLVDGFYADALQASRQYAADHEVVHVDAYDEVATVAGQSTVGSELAEQIPVGDVVIVGCGGGGLFAGVSLALRGRNKVIAAEPETAPSLASAIAAGRPVDIDVDRTGVAVDSLGARRAGAIATAVALDQRSQVLLAPDQAIRRAQRQLWDNLRIAAEPGGATAFAAALHHARDLPGERITVLISGANS</sequence>
<evidence type="ECO:0000256" key="3">
    <source>
        <dbReference type="ARBA" id="ARBA00023239"/>
    </source>
</evidence>
<evidence type="ECO:0000313" key="6">
    <source>
        <dbReference type="Proteomes" id="UP000763557"/>
    </source>
</evidence>
<comment type="cofactor">
    <cofactor evidence="1">
        <name>pyridoxal 5'-phosphate</name>
        <dbReference type="ChEBI" id="CHEBI:597326"/>
    </cofactor>
</comment>
<keyword evidence="3" id="KW-0456">Lyase</keyword>
<name>A0ABX2FG20_9PSEU</name>
<dbReference type="InterPro" id="IPR001926">
    <property type="entry name" value="TrpB-like_PALP"/>
</dbReference>
<accession>A0ABX2FG20</accession>
<dbReference type="EMBL" id="JAAATY010000037">
    <property type="protein sequence ID" value="NRN70339.1"/>
    <property type="molecule type" value="Genomic_DNA"/>
</dbReference>
<evidence type="ECO:0000256" key="2">
    <source>
        <dbReference type="ARBA" id="ARBA00022898"/>
    </source>
</evidence>
<dbReference type="InterPro" id="IPR000634">
    <property type="entry name" value="Ser/Thr_deHydtase_PyrdxlP-BS"/>
</dbReference>
<dbReference type="Pfam" id="PF00291">
    <property type="entry name" value="PALP"/>
    <property type="match status" value="1"/>
</dbReference>
<dbReference type="RefSeq" id="WP_173141457.1">
    <property type="nucleotide sequence ID" value="NZ_CBCSGW010000021.1"/>
</dbReference>
<reference evidence="5 6" key="1">
    <citation type="submission" date="2020-01" db="EMBL/GenBank/DDBJ databases">
        <title>Kibdelosporangium persica a novel Actinomycetes from a hot desert in Iran.</title>
        <authorList>
            <person name="Safaei N."/>
            <person name="Zaburannyi N."/>
            <person name="Mueller R."/>
            <person name="Wink J."/>
        </authorList>
    </citation>
    <scope>NUCLEOTIDE SEQUENCE [LARGE SCALE GENOMIC DNA]</scope>
    <source>
        <strain evidence="5 6">4NS15</strain>
    </source>
</reference>
<dbReference type="Gene3D" id="3.40.50.1100">
    <property type="match status" value="2"/>
</dbReference>
<dbReference type="InterPro" id="IPR036052">
    <property type="entry name" value="TrpB-like_PALP_sf"/>
</dbReference>
<evidence type="ECO:0000313" key="5">
    <source>
        <dbReference type="EMBL" id="NRN70339.1"/>
    </source>
</evidence>
<keyword evidence="6" id="KW-1185">Reference proteome</keyword>
<dbReference type="PANTHER" id="PTHR48078:SF6">
    <property type="entry name" value="L-THREONINE DEHYDRATASE CATABOLIC TDCB"/>
    <property type="match status" value="1"/>
</dbReference>
<comment type="caution">
    <text evidence="5">The sequence shown here is derived from an EMBL/GenBank/DDBJ whole genome shotgun (WGS) entry which is preliminary data.</text>
</comment>
<dbReference type="InterPro" id="IPR050147">
    <property type="entry name" value="Ser/Thr_Dehydratase"/>
</dbReference>
<evidence type="ECO:0000256" key="1">
    <source>
        <dbReference type="ARBA" id="ARBA00001933"/>
    </source>
</evidence>
<evidence type="ECO:0000259" key="4">
    <source>
        <dbReference type="Pfam" id="PF00291"/>
    </source>
</evidence>
<dbReference type="SUPFAM" id="SSF53686">
    <property type="entry name" value="Tryptophan synthase beta subunit-like PLP-dependent enzymes"/>
    <property type="match status" value="1"/>
</dbReference>
<feature type="domain" description="Tryptophan synthase beta chain-like PALP" evidence="4">
    <location>
        <begin position="17"/>
        <end position="301"/>
    </location>
</feature>
<protein>
    <submittedName>
        <fullName evidence="5">Pyridoxal-phosphate dependent enzyme</fullName>
    </submittedName>
</protein>
<organism evidence="5 6">
    <name type="scientific">Kibdelosporangium persicum</name>
    <dbReference type="NCBI Taxonomy" id="2698649"/>
    <lineage>
        <taxon>Bacteria</taxon>
        <taxon>Bacillati</taxon>
        <taxon>Actinomycetota</taxon>
        <taxon>Actinomycetes</taxon>
        <taxon>Pseudonocardiales</taxon>
        <taxon>Pseudonocardiaceae</taxon>
        <taxon>Kibdelosporangium</taxon>
    </lineage>
</organism>
<dbReference type="NCBIfam" id="NF006094">
    <property type="entry name" value="PRK08246.1"/>
    <property type="match status" value="1"/>
</dbReference>
<dbReference type="PANTHER" id="PTHR48078">
    <property type="entry name" value="THREONINE DEHYDRATASE, MITOCHONDRIAL-RELATED"/>
    <property type="match status" value="1"/>
</dbReference>
<proteinExistence type="predicted"/>